<dbReference type="PANTHER" id="PTHR12295:SF30">
    <property type="entry name" value="PROTEIN FURRY"/>
    <property type="match status" value="1"/>
</dbReference>
<feature type="region of interest" description="Disordered" evidence="1">
    <location>
        <begin position="2251"/>
        <end position="2276"/>
    </location>
</feature>
<dbReference type="GO" id="GO:0005938">
    <property type="term" value="C:cell cortex"/>
    <property type="evidence" value="ECO:0007669"/>
    <property type="project" value="TreeGrafter"/>
</dbReference>
<dbReference type="InterPro" id="IPR025481">
    <property type="entry name" value="Cell_Morphogen_C"/>
</dbReference>
<dbReference type="Pfam" id="PF19421">
    <property type="entry name" value="Fry_C"/>
    <property type="match status" value="2"/>
</dbReference>
<gene>
    <name evidence="5" type="ORF">CYNAS_LOCUS10581</name>
</gene>
<dbReference type="InterPro" id="IPR025614">
    <property type="entry name" value="Cell_morpho_N"/>
</dbReference>
<reference evidence="5" key="1">
    <citation type="submission" date="2023-07" db="EMBL/GenBank/DDBJ databases">
        <authorList>
            <consortium name="CYATHOMIX"/>
        </authorList>
    </citation>
    <scope>NUCLEOTIDE SEQUENCE</scope>
    <source>
        <strain evidence="5">N/A</strain>
    </source>
</reference>
<feature type="compositionally biased region" description="Low complexity" evidence="1">
    <location>
        <begin position="2348"/>
        <end position="2362"/>
    </location>
</feature>
<dbReference type="GO" id="GO:0030427">
    <property type="term" value="C:site of polarized growth"/>
    <property type="evidence" value="ECO:0007669"/>
    <property type="project" value="TreeGrafter"/>
</dbReference>
<sequence length="2784" mass="309213">MTQRNRNNRRKSDPALPFRPTQEKVTVAAELPWGLPKVVPIVALDYSLPIGSFAGQSVLMDLFTLFERKLQSVAEEPVEKLLNKSLQRGGDPYFDNLCRTLHGISELCLPSVVNALISWHQRMELKINESINPGADNRVLVKKLLAVNYLFCIVLIEILPQVEFHLSACEQQVKYLLDSSFQQVQYKDPTTLGVNNTNSLVVAETYAEVIGVLSETHFTQIHKQFMAILTDLKKDSLPTVSQNMISLLMAMKFVKIKTNQVEDFEMGIKFLDDLGSFLLEVKDKDVKHAVAGLLVEILLPVAAQIKRETNIPALITFVGKLYGPTNELASKKQHKLAAYPLLTCLLCVSQRQFFLSNWVPFLNNALANLKNRDSRISRVALESLYRLLWVYMIRNNCDGNSATRTRLESICGSLFPKGNRGIVPRDAPLNIFVKIIHFIAQQKLDFAFKDVIFDLLSCNRTQRSLYPERMNIGIRALMVIADGLQQKDEPPAMPKSMGPSASGTMQRLKKKTYITRPLTVDIARAIGLDQYYIPCRKAFDTILRILDTQVGRPLMMTAIQKGKEPEELLGGEVKPKLDLFRTCVAAIPRLLPEPMPYTDLIDILTRTTVHVDEELRTMAGNTLQNMLGEFPEWREHIILAEITLLQNQLTDFYPVVLDEALRLLHQMVLTWKSAALQEKKKEQEKENTEHVNHIATPLYVLNYASVLHTVEGLALVMLCQIRPQPRKIAISLLREVKQIITILSLDNTDTPVITVLDEATPYVVRKYIEHVPMYERTSWNMDFSSVCEKIAAIDTDICLVNSDKGNEYLQWDPWACALSGYAERKHLLTRCPSAVASAWPALYTRLIAVNAYVDPSNPQNENRASLLRGSKSKGSSVCGEALSQDGCLSLWQKYLVLCCAFAPSPHATSLISRSFSPTSSMETDVLRSVSSSLRASSRIPSTASLSQLFTKVAAMLRWENMIDIRDSVVLGVGSLSAAAFETFFEDLNQRGILRDAMEKKMETNVRRRKRKDLLRLQIIRIIEVAVFRGLLDSAMIDSLGSLSPLILDFIDSMRANLESDLDRDIAVVTMMRLHFSKLIAVIIDNVSPENRGSLIPDEKKQSLFYLFIGWCSRTIAADKKNRENDVGSYVEQKAALAMTRLLSCGRIFEAQKSIGEDGYLYGWLEKLVSSANTTMQGEVEEMLAWMLELNESSHLLDWLMSQCYSQPSAVAAKCFRALVRVFSRRDFPCEFISLFVLCQAMLGDPNVADAAVHMIEILKRQFLDNSMVMSPQLASTGGNMASSPAVQLRSPVVTNSHIHCFPMDQQVVCQNLANSYPHLTITIFSEVSCRLENARSQNQTYLIALLLPWIENIELVDPVAGEDACEGPRGWGSEEATQLLLNNLMYLTVTLANDHERELAEIWRRLALSFPANLPVILNYIYVVTVLSHEALLPYAKRVSVILAGVVGNRIAALLLEQLSTSSDTSRLILERSDIPPYYKWKDETADLKKDSAAELASPMRDSPMGEHFVTGADDASREGVRLLPMPAYGGYYSRLCALLPPTTQPVQFFTRSQVALLLICDIIRASSDVDWTEATPRLLHAAVLSLDSLRPALCRHARQTIINLALLHADQATLAHVSGMLLKHQMCGSSWDDSGYKILSSSFCEAGSTRGVSPTFAKVAGEEYRSMLLNSNAMFSSQSDLIMALIFCLSENMDTPLWPNEDATPRCWKVPSATQLTCLVRHLAELVLPSIPLLPVVWTQIAMRMALTTTQRHAAGRCFQIVSALCQPPGAWIPSLISRLVETAGETHEDTQAYVTDLLLCLLSSAPHLNPILEPPLQTSASPSHARSTSYTPALLRQSVITQRLHQEKKDARLSLLLSEEDSRLGSALMRSKSADQLKSDAEGDEEATARMQICAIAVALLESGVDNEFLLAINLLEKILDTSSAHKTRCLQKLEKTINQLDWKGFSGIVGLLSRGTVVAPAYETSIQALTRLIDVLDEPVVGGRDSLGLLVCHVLPYLLYNFESTNSLCISVCTALKQYCVDELKKLEVEQADHPLNNLATMLLQYATKTFSKDRYQWAKCVLQYLCEAIDGSMVLQMIVLVAEMLERGASSMHIYVLHMLYLLLLRREAASASLVINAQVVRSVSRHIQGSSWREAARVYKVIVEQWQNTERDNTAGSAVTSGFELDLSLVSAANGSKQSPQSPRKNTSTLDSTLTSTIGSVKKIAPPHIRVRDRLVGLLSASGLRVGLPSAVSVVFSQSELGSTASSTERICTSSQEVASTTSLPEPSASITDSFPRVFKEFDFLEAEHDSVSETADSCFGWLSTMRPRSIGGDEPHHDDDADVDEDEDSESAQANSEGGGASTSRLSRTSISSERTPCPSEVDEEEDEADDGFGEVSSQTGADQKQDRLSPPSALSREVLEKRPTDRLNGVDEESLDGSSFCCRSRASLGEFYSSKATPTSPLYIQCPHHLDGKVDATWISLVAELQDDSEGELTAYATLLFTQLFRSCCGRVASLLRDAMHVFSSKPLARIFAHAQDTLSGVADCPFLFVTAQYLRCSGILPRLKLSLFELREHWETFNERKEQSIRLLNSVKSAYKLNALVGSASSLNSNSETELGKLLSKLLFQLMLMSDSLNDMVRLVDESHGAQAYTLSPAVLDHQRELLVCVADLPPCDMQSSMRPEHSGDSLVLLMTNKRYAQALHTLRSLRLAFGSEFGCCEAADIDVLLLLFCRSHSLKAWALVGAVPEALRRQSQSLRDANADVASAVRRMASDVTSHRASTASSLTESFQKISYLPD</sequence>
<feature type="compositionally biased region" description="Basic and acidic residues" evidence="1">
    <location>
        <begin position="2404"/>
        <end position="2416"/>
    </location>
</feature>
<evidence type="ECO:0000313" key="5">
    <source>
        <dbReference type="EMBL" id="CAJ0598598.1"/>
    </source>
</evidence>
<dbReference type="InterPro" id="IPR016024">
    <property type="entry name" value="ARM-type_fold"/>
</dbReference>
<dbReference type="GO" id="GO:0031175">
    <property type="term" value="P:neuron projection development"/>
    <property type="evidence" value="ECO:0007669"/>
    <property type="project" value="TreeGrafter"/>
</dbReference>
<dbReference type="Proteomes" id="UP001176961">
    <property type="component" value="Unassembled WGS sequence"/>
</dbReference>
<comment type="caution">
    <text evidence="5">The sequence shown here is derived from an EMBL/GenBank/DDBJ whole genome shotgun (WGS) entry which is preliminary data.</text>
</comment>
<keyword evidence="6" id="KW-1185">Reference proteome</keyword>
<dbReference type="SUPFAM" id="SSF48371">
    <property type="entry name" value="ARM repeat"/>
    <property type="match status" value="1"/>
</dbReference>
<dbReference type="InterPro" id="IPR039867">
    <property type="entry name" value="Furry/Tao3/Mor2"/>
</dbReference>
<accession>A0AA36GV03</accession>
<feature type="compositionally biased region" description="Acidic residues" evidence="1">
    <location>
        <begin position="2326"/>
        <end position="2336"/>
    </location>
</feature>
<name>A0AA36GV03_CYLNA</name>
<evidence type="ECO:0000259" key="2">
    <source>
        <dbReference type="Pfam" id="PF14222"/>
    </source>
</evidence>
<evidence type="ECO:0000259" key="3">
    <source>
        <dbReference type="Pfam" id="PF14225"/>
    </source>
</evidence>
<feature type="domain" description="Protein furry C-terminal" evidence="4">
    <location>
        <begin position="2368"/>
        <end position="2771"/>
    </location>
</feature>
<proteinExistence type="predicted"/>
<feature type="domain" description="Protein furry C-terminal" evidence="4">
    <location>
        <begin position="2214"/>
        <end position="2316"/>
    </location>
</feature>
<evidence type="ECO:0008006" key="7">
    <source>
        <dbReference type="Google" id="ProtNLM"/>
    </source>
</evidence>
<dbReference type="Pfam" id="PF14222">
    <property type="entry name" value="MOR2-PAG1_N"/>
    <property type="match status" value="1"/>
</dbReference>
<feature type="compositionally biased region" description="Acidic residues" evidence="1">
    <location>
        <begin position="2367"/>
        <end position="2379"/>
    </location>
</feature>
<evidence type="ECO:0000313" key="6">
    <source>
        <dbReference type="Proteomes" id="UP001176961"/>
    </source>
</evidence>
<dbReference type="EMBL" id="CATQJL010000223">
    <property type="protein sequence ID" value="CAJ0598598.1"/>
    <property type="molecule type" value="Genomic_DNA"/>
</dbReference>
<dbReference type="Pfam" id="PF14225">
    <property type="entry name" value="MOR2-PAG1_C"/>
    <property type="match status" value="1"/>
</dbReference>
<feature type="region of interest" description="Disordered" evidence="1">
    <location>
        <begin position="2313"/>
        <end position="2424"/>
    </location>
</feature>
<dbReference type="GO" id="GO:0000902">
    <property type="term" value="P:cell morphogenesis"/>
    <property type="evidence" value="ECO:0007669"/>
    <property type="project" value="InterPro"/>
</dbReference>
<feature type="domain" description="Cell morphogenesis protein N-terminal" evidence="2">
    <location>
        <begin position="142"/>
        <end position="671"/>
    </location>
</feature>
<protein>
    <recommendedName>
        <fullName evidence="7">Cell morphogenesis protein N-terminal domain-containing protein</fullName>
    </recommendedName>
</protein>
<organism evidence="5 6">
    <name type="scientific">Cylicocyclus nassatus</name>
    <name type="common">Nematode worm</name>
    <dbReference type="NCBI Taxonomy" id="53992"/>
    <lineage>
        <taxon>Eukaryota</taxon>
        <taxon>Metazoa</taxon>
        <taxon>Ecdysozoa</taxon>
        <taxon>Nematoda</taxon>
        <taxon>Chromadorea</taxon>
        <taxon>Rhabditida</taxon>
        <taxon>Rhabditina</taxon>
        <taxon>Rhabditomorpha</taxon>
        <taxon>Strongyloidea</taxon>
        <taxon>Strongylidae</taxon>
        <taxon>Cylicocyclus</taxon>
    </lineage>
</organism>
<evidence type="ECO:0000256" key="1">
    <source>
        <dbReference type="SAM" id="MobiDB-lite"/>
    </source>
</evidence>
<evidence type="ECO:0000259" key="4">
    <source>
        <dbReference type="Pfam" id="PF19421"/>
    </source>
</evidence>
<dbReference type="InterPro" id="IPR045842">
    <property type="entry name" value="Fry_C"/>
</dbReference>
<feature type="domain" description="Cell morphogenesis protein C-terminal" evidence="3">
    <location>
        <begin position="1894"/>
        <end position="2150"/>
    </location>
</feature>
<dbReference type="PANTHER" id="PTHR12295">
    <property type="entry name" value="FURRY-RELATED"/>
    <property type="match status" value="1"/>
</dbReference>